<evidence type="ECO:0000313" key="2">
    <source>
        <dbReference type="Proteomes" id="UP000801492"/>
    </source>
</evidence>
<reference evidence="1" key="1">
    <citation type="submission" date="2019-08" db="EMBL/GenBank/DDBJ databases">
        <title>The genome of the North American firefly Photinus pyralis.</title>
        <authorList>
            <consortium name="Photinus pyralis genome working group"/>
            <person name="Fallon T.R."/>
            <person name="Sander Lower S.E."/>
            <person name="Weng J.-K."/>
        </authorList>
    </citation>
    <scope>NUCLEOTIDE SEQUENCE</scope>
    <source>
        <strain evidence="1">TRF0915ILg1</strain>
        <tissue evidence="1">Whole body</tissue>
    </source>
</reference>
<dbReference type="OrthoDB" id="5836254at2759"/>
<sequence>MESQGSLVDKHPFEEKRFELIEKVALKDEDDIYRLQKTASENIEDRPSDECGREFLNNDISNNATNEKNLQHNFSINQPEYDNVEKEPLRENETRLTSINQHRSEGIKSLKRQAAKMLQQSCCKYSEVEIGQNVLIKIPDVDRGCLAPRIAYYLKEKIYTNLARQLDIIVILQPSQTTTLASSDIPIDKKFSLRTVATKESNSAQGFLRCNCRKQCGDKKCKGVLDQIKCT</sequence>
<protein>
    <submittedName>
        <fullName evidence="1">Uncharacterized protein</fullName>
    </submittedName>
</protein>
<evidence type="ECO:0000313" key="1">
    <source>
        <dbReference type="EMBL" id="KAF2899491.1"/>
    </source>
</evidence>
<dbReference type="EMBL" id="VTPC01002785">
    <property type="protein sequence ID" value="KAF2899491.1"/>
    <property type="molecule type" value="Genomic_DNA"/>
</dbReference>
<keyword evidence="2" id="KW-1185">Reference proteome</keyword>
<organism evidence="1 2">
    <name type="scientific">Ignelater luminosus</name>
    <name type="common">Cucubano</name>
    <name type="synonym">Pyrophorus luminosus</name>
    <dbReference type="NCBI Taxonomy" id="2038154"/>
    <lineage>
        <taxon>Eukaryota</taxon>
        <taxon>Metazoa</taxon>
        <taxon>Ecdysozoa</taxon>
        <taxon>Arthropoda</taxon>
        <taxon>Hexapoda</taxon>
        <taxon>Insecta</taxon>
        <taxon>Pterygota</taxon>
        <taxon>Neoptera</taxon>
        <taxon>Endopterygota</taxon>
        <taxon>Coleoptera</taxon>
        <taxon>Polyphaga</taxon>
        <taxon>Elateriformia</taxon>
        <taxon>Elateroidea</taxon>
        <taxon>Elateridae</taxon>
        <taxon>Agrypninae</taxon>
        <taxon>Pyrophorini</taxon>
        <taxon>Ignelater</taxon>
    </lineage>
</organism>
<accession>A0A8K0GHI6</accession>
<proteinExistence type="predicted"/>
<dbReference type="Proteomes" id="UP000801492">
    <property type="component" value="Unassembled WGS sequence"/>
</dbReference>
<name>A0A8K0GHI6_IGNLU</name>
<gene>
    <name evidence="1" type="ORF">ILUMI_06684</name>
</gene>
<dbReference type="AlphaFoldDB" id="A0A8K0GHI6"/>
<comment type="caution">
    <text evidence="1">The sequence shown here is derived from an EMBL/GenBank/DDBJ whole genome shotgun (WGS) entry which is preliminary data.</text>
</comment>